<accession>A0A316IN41</accession>
<sequence length="214" mass="23628">MRRARPTSPLLALALLLPAVLPAQAKEARYRYDTVHSQILFSIDHDGYSRPFGRLRIAQGWLRFDPGDWSRSATELDIDLRSLDMGDAEWNAAVLKGAFLDAGRARYAHFASTSVERRDAQHGVLHGTLTLRGVTRPVDVDFRFNREGRTVYGLHDVAGFSATARLDRTAFGSTAYQGSVGRDVMVWLELEAIRDDRAPAPSATAPEPAHAAAQ</sequence>
<dbReference type="PANTHER" id="PTHR34406:SF1">
    <property type="entry name" value="PROTEIN YCEI"/>
    <property type="match status" value="1"/>
</dbReference>
<keyword evidence="1" id="KW-0732">Signal</keyword>
<dbReference type="OrthoDB" id="9811006at2"/>
<dbReference type="Gene3D" id="2.40.128.110">
    <property type="entry name" value="Lipid/polyisoprenoid-binding, YceI-like"/>
    <property type="match status" value="1"/>
</dbReference>
<gene>
    <name evidence="3" type="ORF">C7456_10550</name>
</gene>
<feature type="signal peptide" evidence="1">
    <location>
        <begin position="1"/>
        <end position="25"/>
    </location>
</feature>
<dbReference type="SMART" id="SM00867">
    <property type="entry name" value="YceI"/>
    <property type="match status" value="1"/>
</dbReference>
<protein>
    <submittedName>
        <fullName evidence="3">Polyisoprenoid-binding protein YceI</fullName>
    </submittedName>
</protein>
<keyword evidence="4" id="KW-1185">Reference proteome</keyword>
<dbReference type="InterPro" id="IPR036761">
    <property type="entry name" value="TTHA0802/YceI-like_sf"/>
</dbReference>
<organism evidence="3 4">
    <name type="scientific">Fulvimonas soli</name>
    <dbReference type="NCBI Taxonomy" id="155197"/>
    <lineage>
        <taxon>Bacteria</taxon>
        <taxon>Pseudomonadati</taxon>
        <taxon>Pseudomonadota</taxon>
        <taxon>Gammaproteobacteria</taxon>
        <taxon>Lysobacterales</taxon>
        <taxon>Rhodanobacteraceae</taxon>
        <taxon>Fulvimonas</taxon>
    </lineage>
</organism>
<dbReference type="PANTHER" id="PTHR34406">
    <property type="entry name" value="PROTEIN YCEI"/>
    <property type="match status" value="1"/>
</dbReference>
<dbReference type="InterPro" id="IPR007372">
    <property type="entry name" value="Lipid/polyisoprenoid-bd_YceI"/>
</dbReference>
<dbReference type="RefSeq" id="WP_109723141.1">
    <property type="nucleotide sequence ID" value="NZ_MSZV01000182.1"/>
</dbReference>
<proteinExistence type="predicted"/>
<evidence type="ECO:0000259" key="2">
    <source>
        <dbReference type="SMART" id="SM00867"/>
    </source>
</evidence>
<dbReference type="Pfam" id="PF04264">
    <property type="entry name" value="YceI"/>
    <property type="match status" value="1"/>
</dbReference>
<feature type="chain" id="PRO_5016425236" evidence="1">
    <location>
        <begin position="26"/>
        <end position="214"/>
    </location>
</feature>
<dbReference type="AlphaFoldDB" id="A0A316IN41"/>
<feature type="domain" description="Lipid/polyisoprenoid-binding YceI-like" evidence="2">
    <location>
        <begin position="29"/>
        <end position="193"/>
    </location>
</feature>
<dbReference type="Proteomes" id="UP000245812">
    <property type="component" value="Unassembled WGS sequence"/>
</dbReference>
<evidence type="ECO:0000313" key="4">
    <source>
        <dbReference type="Proteomes" id="UP000245812"/>
    </source>
</evidence>
<evidence type="ECO:0000256" key="1">
    <source>
        <dbReference type="SAM" id="SignalP"/>
    </source>
</evidence>
<evidence type="ECO:0000313" key="3">
    <source>
        <dbReference type="EMBL" id="PWK88520.1"/>
    </source>
</evidence>
<name>A0A316IN41_9GAMM</name>
<reference evidence="3 4" key="1">
    <citation type="submission" date="2018-05" db="EMBL/GenBank/DDBJ databases">
        <title>Genomic Encyclopedia of Type Strains, Phase IV (KMG-IV): sequencing the most valuable type-strain genomes for metagenomic binning, comparative biology and taxonomic classification.</title>
        <authorList>
            <person name="Goeker M."/>
        </authorList>
    </citation>
    <scope>NUCLEOTIDE SEQUENCE [LARGE SCALE GENOMIC DNA]</scope>
    <source>
        <strain evidence="3 4">DSM 14263</strain>
    </source>
</reference>
<dbReference type="SUPFAM" id="SSF101874">
    <property type="entry name" value="YceI-like"/>
    <property type="match status" value="1"/>
</dbReference>
<comment type="caution">
    <text evidence="3">The sequence shown here is derived from an EMBL/GenBank/DDBJ whole genome shotgun (WGS) entry which is preliminary data.</text>
</comment>
<dbReference type="EMBL" id="QGHC01000005">
    <property type="protein sequence ID" value="PWK88520.1"/>
    <property type="molecule type" value="Genomic_DNA"/>
</dbReference>